<dbReference type="EMBL" id="JABMIG020000217">
    <property type="protein sequence ID" value="KAL3785316.1"/>
    <property type="molecule type" value="Genomic_DNA"/>
</dbReference>
<name>A0ABD3PDG5_9STRA</name>
<evidence type="ECO:0000256" key="1">
    <source>
        <dbReference type="SAM" id="MobiDB-lite"/>
    </source>
</evidence>
<evidence type="ECO:0000313" key="2">
    <source>
        <dbReference type="EMBL" id="KAL3785316.1"/>
    </source>
</evidence>
<dbReference type="AlphaFoldDB" id="A0ABD3PDG5"/>
<feature type="compositionally biased region" description="Basic residues" evidence="1">
    <location>
        <begin position="47"/>
        <end position="61"/>
    </location>
</feature>
<proteinExistence type="predicted"/>
<organism evidence="2 3">
    <name type="scientific">Cyclotella cryptica</name>
    <dbReference type="NCBI Taxonomy" id="29204"/>
    <lineage>
        <taxon>Eukaryota</taxon>
        <taxon>Sar</taxon>
        <taxon>Stramenopiles</taxon>
        <taxon>Ochrophyta</taxon>
        <taxon>Bacillariophyta</taxon>
        <taxon>Coscinodiscophyceae</taxon>
        <taxon>Thalassiosirophycidae</taxon>
        <taxon>Stephanodiscales</taxon>
        <taxon>Stephanodiscaceae</taxon>
        <taxon>Cyclotella</taxon>
    </lineage>
</organism>
<comment type="caution">
    <text evidence="2">The sequence shown here is derived from an EMBL/GenBank/DDBJ whole genome shotgun (WGS) entry which is preliminary data.</text>
</comment>
<gene>
    <name evidence="2" type="ORF">HJC23_008880</name>
</gene>
<protein>
    <submittedName>
        <fullName evidence="2">Uncharacterized protein</fullName>
    </submittedName>
</protein>
<feature type="region of interest" description="Disordered" evidence="1">
    <location>
        <begin position="38"/>
        <end position="93"/>
    </location>
</feature>
<sequence length="224" mass="25453">MMSYQCANNLNHTLKGSENRRIGKGTKASLNSQRCKLYHHSQQSLHRSNRSRSITRSRPRHITAEARASCDSISPPRRAHAPSLHSSSDPIRLPESHIHRTPSELQLAQELIKADFRDERMYTRLVNGMLLHYDDDEHSMHPLTVKSLKGLMSTHRRGISCQGFEQGQVPSSELDCEISFLWEDSMTWVDGTDFDDESKAISGARSLSNSDEEEDDCCIFSLEI</sequence>
<evidence type="ECO:0000313" key="3">
    <source>
        <dbReference type="Proteomes" id="UP001516023"/>
    </source>
</evidence>
<reference evidence="2 3" key="1">
    <citation type="journal article" date="2020" name="G3 (Bethesda)">
        <title>Improved Reference Genome for Cyclotella cryptica CCMP332, a Model for Cell Wall Morphogenesis, Salinity Adaptation, and Lipid Production in Diatoms (Bacillariophyta).</title>
        <authorList>
            <person name="Roberts W.R."/>
            <person name="Downey K.M."/>
            <person name="Ruck E.C."/>
            <person name="Traller J.C."/>
            <person name="Alverson A.J."/>
        </authorList>
    </citation>
    <scope>NUCLEOTIDE SEQUENCE [LARGE SCALE GENOMIC DNA]</scope>
    <source>
        <strain evidence="2 3">CCMP332</strain>
    </source>
</reference>
<accession>A0ABD3PDG5</accession>
<dbReference type="Proteomes" id="UP001516023">
    <property type="component" value="Unassembled WGS sequence"/>
</dbReference>
<keyword evidence="3" id="KW-1185">Reference proteome</keyword>